<reference evidence="2 3" key="1">
    <citation type="submission" date="2019-01" db="EMBL/GenBank/DDBJ databases">
        <title>Draft Genome and Complete Hox-Cluster Characterization of the Sterlet Sturgeon (Acipenser ruthenus).</title>
        <authorList>
            <person name="Wei Q."/>
        </authorList>
    </citation>
    <scope>NUCLEOTIDE SEQUENCE [LARGE SCALE GENOMIC DNA]</scope>
    <source>
        <strain evidence="2">WHYD16114868_AA</strain>
        <tissue evidence="2">Blood</tissue>
    </source>
</reference>
<keyword evidence="3" id="KW-1185">Reference proteome</keyword>
<feature type="region of interest" description="Disordered" evidence="1">
    <location>
        <begin position="136"/>
        <end position="167"/>
    </location>
</feature>
<comment type="caution">
    <text evidence="2">The sequence shown here is derived from an EMBL/GenBank/DDBJ whole genome shotgun (WGS) entry which is preliminary data.</text>
</comment>
<protein>
    <submittedName>
        <fullName evidence="2">Vacuolar protein sorting-associated protein 13B</fullName>
    </submittedName>
</protein>
<organism evidence="2 3">
    <name type="scientific">Acipenser ruthenus</name>
    <name type="common">Sterlet sturgeon</name>
    <dbReference type="NCBI Taxonomy" id="7906"/>
    <lineage>
        <taxon>Eukaryota</taxon>
        <taxon>Metazoa</taxon>
        <taxon>Chordata</taxon>
        <taxon>Craniata</taxon>
        <taxon>Vertebrata</taxon>
        <taxon>Euteleostomi</taxon>
        <taxon>Actinopterygii</taxon>
        <taxon>Chondrostei</taxon>
        <taxon>Acipenseriformes</taxon>
        <taxon>Acipenseridae</taxon>
        <taxon>Acipenser</taxon>
    </lineage>
</organism>
<dbReference type="Proteomes" id="UP000289886">
    <property type="component" value="Unassembled WGS sequence"/>
</dbReference>
<evidence type="ECO:0000313" key="2">
    <source>
        <dbReference type="EMBL" id="RXN01535.1"/>
    </source>
</evidence>
<dbReference type="InterPro" id="IPR039782">
    <property type="entry name" value="VPS13B"/>
</dbReference>
<feature type="region of interest" description="Disordered" evidence="1">
    <location>
        <begin position="1"/>
        <end position="28"/>
    </location>
</feature>
<proteinExistence type="predicted"/>
<evidence type="ECO:0000256" key="1">
    <source>
        <dbReference type="SAM" id="MobiDB-lite"/>
    </source>
</evidence>
<feature type="compositionally biased region" description="Polar residues" evidence="1">
    <location>
        <begin position="15"/>
        <end position="28"/>
    </location>
</feature>
<sequence length="167" mass="18026">MGAVPTLPDFGTPTEGDSLQTGDASSFSDSATIQQKTTNIGGASGRVSLWMQWMLPKVTIKLFSPGKGTKGTEICVVSVLEDLSASVDVQDVYTKVKCKVGNFNIDHYKRSGEYIPSQATQEAQGYREISWAANEDTHPDITQPPSNLHQRDTGLLPQCGGETAPHR</sequence>
<dbReference type="PANTHER" id="PTHR12517:SF0">
    <property type="entry name" value="INTERMEMBRANE LIPID TRANSFER PROTEIN VPS13B"/>
    <property type="match status" value="1"/>
</dbReference>
<name>A0A662YY03_ACIRT</name>
<dbReference type="AlphaFoldDB" id="A0A662YY03"/>
<dbReference type="PANTHER" id="PTHR12517">
    <property type="entry name" value="VACUOLAR PROTEIN SORTING-ASSOCIATED PROTEIN 13B"/>
    <property type="match status" value="1"/>
</dbReference>
<gene>
    <name evidence="2" type="ORF">EOD39_6404</name>
</gene>
<dbReference type="EMBL" id="SCEB01000038">
    <property type="protein sequence ID" value="RXN01535.1"/>
    <property type="molecule type" value="Genomic_DNA"/>
</dbReference>
<evidence type="ECO:0000313" key="3">
    <source>
        <dbReference type="Proteomes" id="UP000289886"/>
    </source>
</evidence>
<accession>A0A662YY03</accession>